<dbReference type="EMBL" id="MK033568">
    <property type="protein sequence ID" value="QBH66332.1"/>
    <property type="molecule type" value="Genomic_DNA"/>
</dbReference>
<organism evidence="1 15">
    <name type="scientific">Phthorimaea operculella granulovirus</name>
    <dbReference type="NCBI Taxonomy" id="192584"/>
    <lineage>
        <taxon>Viruses</taxon>
        <taxon>Viruses incertae sedis</taxon>
        <taxon>Naldaviricetes</taxon>
        <taxon>Lefavirales</taxon>
        <taxon>Baculoviridae</taxon>
        <taxon>Betabaculovirus</taxon>
        <taxon>Betabaculovirus phoperculellae</taxon>
    </lineage>
</organism>
<evidence type="ECO:0000313" key="6">
    <source>
        <dbReference type="EMBL" id="QBH66332.1"/>
    </source>
</evidence>
<dbReference type="Proteomes" id="UP000202706">
    <property type="component" value="Segment"/>
</dbReference>
<reference evidence="3" key="4">
    <citation type="journal article" date="2019" name="J. Gen. Virol.">
        <title>Elucidating the genetic diversity of Phthorimaea operculella granulovirus (PhopGV).</title>
        <authorList>
            <person name="Larem A."/>
            <person name="Ben-Tiba S."/>
            <person name="Wennmann J.T."/>
            <person name="Gueli Alletti G."/>
            <person name="Jehle J.A."/>
        </authorList>
    </citation>
    <scope>NUCLEOTIDE SEQUENCE</scope>
    <source>
        <strain evidence="3">PhopGV-CR3.1</strain>
        <strain evidence="4">PhopGV-CR5.1</strain>
        <strain evidence="5">PhopGV-GR1.1</strain>
        <strain evidence="6">PhopGV-GR1.2</strain>
        <strain evidence="7">PhopGV-GR2.1</strain>
        <strain evidence="8">PhopGV-IT1.1</strain>
        <strain evidence="9">PhopGV-LS1.1</strain>
        <strain evidence="10">PhopGV-LS1.2</strain>
        <strain evidence="11">PhopGV-LS2.1</strain>
        <strain evidence="12">PhopGV-LS3.1</strain>
        <strain evidence="13">PhopGV-R</strain>
        <strain evidence="14">PhopGV-Ym.1</strain>
    </source>
</reference>
<reference evidence="1" key="2">
    <citation type="submission" date="2002-04" db="EMBL/GenBank/DDBJ databases">
        <title>The complete sequence of the potato tuber moth, Phthorimaea operculella, granulovirus.</title>
        <authorList>
            <person name="Croizier L."/>
            <person name="Taha A."/>
            <person name="Croizier G."/>
            <person name="Lopez Ferber M."/>
        </authorList>
    </citation>
    <scope>NUCLEOTIDE SEQUENCE</scope>
</reference>
<evidence type="ECO:0000313" key="2">
    <source>
        <dbReference type="EMBL" id="ANY57496.1"/>
    </source>
</evidence>
<evidence type="ECO:0000313" key="3">
    <source>
        <dbReference type="EMBL" id="QBH65942.1"/>
    </source>
</evidence>
<dbReference type="EMBL" id="MK033576">
    <property type="protein sequence ID" value="QBH67371.1"/>
    <property type="molecule type" value="Genomic_DNA"/>
</dbReference>
<evidence type="ECO:0000313" key="8">
    <source>
        <dbReference type="EMBL" id="QBH66592.1"/>
    </source>
</evidence>
<evidence type="ECO:0000313" key="12">
    <source>
        <dbReference type="EMBL" id="QBH67111.1"/>
    </source>
</evidence>
<evidence type="ECO:0000313" key="5">
    <source>
        <dbReference type="EMBL" id="QBH66202.1"/>
    </source>
</evidence>
<dbReference type="EMBL" id="MK033567">
    <property type="protein sequence ID" value="QBH66202.1"/>
    <property type="molecule type" value="Genomic_DNA"/>
</dbReference>
<dbReference type="EMBL" id="MK033572">
    <property type="protein sequence ID" value="QBH66852.1"/>
    <property type="molecule type" value="Genomic_DNA"/>
</dbReference>
<dbReference type="EMBL" id="MK033569">
    <property type="protein sequence ID" value="QBH66462.1"/>
    <property type="molecule type" value="Genomic_DNA"/>
</dbReference>
<dbReference type="OrthoDB" id="19990at10239"/>
<reference evidence="15" key="1">
    <citation type="journal article" date="2000" name="Virus Genes">
        <title>Comparative analysis of the granulin regions of the Phthorimaea operculella and Spodoptera littoralis granuloviruses.</title>
        <authorList>
            <person name="Taha A."/>
            <person name="Nour-El-Din A."/>
            <person name="Croizier L."/>
            <person name="Ferber M.L."/>
            <person name="Croizier G."/>
        </authorList>
    </citation>
    <scope>NUCLEOTIDE SEQUENCE [LARGE SCALE GENOMIC DNA]</scope>
</reference>
<evidence type="ECO:0000313" key="13">
    <source>
        <dbReference type="EMBL" id="QBH67241.1"/>
    </source>
</evidence>
<keyword evidence="15" id="KW-1185">Reference proteome</keyword>
<evidence type="ECO:0000313" key="10">
    <source>
        <dbReference type="EMBL" id="QBH66852.1"/>
    </source>
</evidence>
<evidence type="ECO:0000313" key="4">
    <source>
        <dbReference type="EMBL" id="QBH66072.1"/>
    </source>
</evidence>
<dbReference type="EMBL" id="KU666536">
    <property type="protein sequence ID" value="ANY57496.1"/>
    <property type="molecule type" value="Genomic_DNA"/>
</dbReference>
<dbReference type="EMBL" id="MK033570">
    <property type="protein sequence ID" value="QBH66592.1"/>
    <property type="molecule type" value="Genomic_DNA"/>
</dbReference>
<evidence type="ECO:0000313" key="11">
    <source>
        <dbReference type="EMBL" id="QBH66982.1"/>
    </source>
</evidence>
<evidence type="ECO:0000313" key="15">
    <source>
        <dbReference type="Proteomes" id="UP000202706"/>
    </source>
</evidence>
<evidence type="ECO:0000313" key="1">
    <source>
        <dbReference type="EMBL" id="AAM70305.1"/>
    </source>
</evidence>
<dbReference type="EMBL" id="MK033565">
    <property type="protein sequence ID" value="QBH65942.1"/>
    <property type="molecule type" value="Genomic_DNA"/>
</dbReference>
<sequence length="179" mass="20871">MITLSTTERINERRIKNRQCVDIVRTMMGAYNKNPKTRIIEKVQLEYFNTNQKLMGETLKNIFEAYTIMQNEEKTKRLIKKSFDAQCRVTNIVLSSMVCKQTDILDSTKQVHLKFFVVGDSQLCEECFYRLGGDENTVDVDSLPIDVNTYCTIEPNQAFIFSCSYICDYCFVNKLYKTV</sequence>
<dbReference type="GeneID" id="949330"/>
<evidence type="ECO:0000313" key="7">
    <source>
        <dbReference type="EMBL" id="QBH66462.1"/>
    </source>
</evidence>
<dbReference type="KEGG" id="vg:949330"/>
<dbReference type="EMBL" id="MK033575">
    <property type="protein sequence ID" value="QBH67241.1"/>
    <property type="molecule type" value="Genomic_DNA"/>
</dbReference>
<evidence type="ECO:0000313" key="14">
    <source>
        <dbReference type="EMBL" id="QBH67371.1"/>
    </source>
</evidence>
<dbReference type="EMBL" id="MK033573">
    <property type="protein sequence ID" value="QBH66982.1"/>
    <property type="molecule type" value="Genomic_DNA"/>
</dbReference>
<dbReference type="EMBL" id="MK033574">
    <property type="protein sequence ID" value="QBH67111.1"/>
    <property type="molecule type" value="Genomic_DNA"/>
</dbReference>
<accession>Q8JRV2</accession>
<proteinExistence type="predicted"/>
<dbReference type="EMBL" id="MK033566">
    <property type="protein sequence ID" value="QBH66072.1"/>
    <property type="molecule type" value="Genomic_DNA"/>
</dbReference>
<dbReference type="RefSeq" id="NP_663272.1">
    <property type="nucleotide sequence ID" value="NC_004062.1"/>
</dbReference>
<dbReference type="EMBL" id="MK033571">
    <property type="protein sequence ID" value="QBH66722.1"/>
    <property type="molecule type" value="Genomic_DNA"/>
</dbReference>
<evidence type="ECO:0000313" key="9">
    <source>
        <dbReference type="EMBL" id="QBH66722.1"/>
    </source>
</evidence>
<dbReference type="EMBL" id="AF499596">
    <property type="protein sequence ID" value="AAM70305.1"/>
    <property type="molecule type" value="Genomic_DNA"/>
</dbReference>
<reference evidence="2" key="3">
    <citation type="journal article" date="2016" name="Arch. Virol.">
        <title>The comparative analysis of complete genome sequences from two South African betabaculoviruses: Phthorimaea operculella granulovirus and Plutella xylostella granulovirus.</title>
        <authorList>
            <person name="Jukes M.D."/>
            <person name="Motsoeneng B.M."/>
            <person name="Knox C.M."/>
            <person name="Hill M.P."/>
            <person name="Moore S.D."/>
        </authorList>
    </citation>
    <scope>NUCLEOTIDE SEQUENCE</scope>
    <source>
        <strain evidence="2">SA</strain>
    </source>
</reference>
<name>Q8JRV2_9BBAC</name>
<protein>
    <submittedName>
        <fullName evidence="1">Uncharacterized protein</fullName>
    </submittedName>
</protein>
<gene>
    <name evidence="1" type="primary">PhopGV107</name>
    <name evidence="2" type="ORF">PhopGVgp107</name>
</gene>